<keyword evidence="4 7" id="KW-0812">Transmembrane</keyword>
<dbReference type="RefSeq" id="WP_253778872.1">
    <property type="nucleotide sequence ID" value="NZ_JAMTCK010000020.1"/>
</dbReference>
<organism evidence="9 10">
    <name type="scientific">Goodfellowiella coeruleoviolacea</name>
    <dbReference type="NCBI Taxonomy" id="334858"/>
    <lineage>
        <taxon>Bacteria</taxon>
        <taxon>Bacillati</taxon>
        <taxon>Actinomycetota</taxon>
        <taxon>Actinomycetes</taxon>
        <taxon>Pseudonocardiales</taxon>
        <taxon>Pseudonocardiaceae</taxon>
        <taxon>Goodfellowiella</taxon>
    </lineage>
</organism>
<dbReference type="GO" id="GO:0022857">
    <property type="term" value="F:transmembrane transporter activity"/>
    <property type="evidence" value="ECO:0007669"/>
    <property type="project" value="InterPro"/>
</dbReference>
<dbReference type="InterPro" id="IPR037185">
    <property type="entry name" value="EmrE-like"/>
</dbReference>
<sequence length="107" mass="11216">MAYLFLLGAIVFEVAGTTLLKSTEGFTRLWPTLACLFSYAVAFLTLALAIQRGLQIGVAYAVWSALGTTLIVAIGALFLHEPITLAKIIGVVLVVAGVVVLNLSGAH</sequence>
<keyword evidence="6 8" id="KW-0472">Membrane</keyword>
<evidence type="ECO:0000256" key="4">
    <source>
        <dbReference type="ARBA" id="ARBA00022692"/>
    </source>
</evidence>
<dbReference type="Proteomes" id="UP001206128">
    <property type="component" value="Unassembled WGS sequence"/>
</dbReference>
<evidence type="ECO:0000256" key="1">
    <source>
        <dbReference type="ARBA" id="ARBA00004651"/>
    </source>
</evidence>
<dbReference type="Gene3D" id="1.10.3730.20">
    <property type="match status" value="1"/>
</dbReference>
<dbReference type="PANTHER" id="PTHR30561">
    <property type="entry name" value="SMR FAMILY PROTON-DEPENDENT DRUG EFFLUX TRANSPORTER SUGE"/>
    <property type="match status" value="1"/>
</dbReference>
<reference evidence="9" key="1">
    <citation type="submission" date="2022-06" db="EMBL/GenBank/DDBJ databases">
        <title>Genomic Encyclopedia of Archaeal and Bacterial Type Strains, Phase II (KMG-II): from individual species to whole genera.</title>
        <authorList>
            <person name="Goeker M."/>
        </authorList>
    </citation>
    <scope>NUCLEOTIDE SEQUENCE</scope>
    <source>
        <strain evidence="9">DSM 43935</strain>
    </source>
</reference>
<keyword evidence="5 8" id="KW-1133">Transmembrane helix</keyword>
<dbReference type="InterPro" id="IPR000390">
    <property type="entry name" value="Small_drug/metabolite_transptr"/>
</dbReference>
<dbReference type="GO" id="GO:0005886">
    <property type="term" value="C:plasma membrane"/>
    <property type="evidence" value="ECO:0007669"/>
    <property type="project" value="UniProtKB-SubCell"/>
</dbReference>
<evidence type="ECO:0000256" key="6">
    <source>
        <dbReference type="ARBA" id="ARBA00023136"/>
    </source>
</evidence>
<dbReference type="SUPFAM" id="SSF103481">
    <property type="entry name" value="Multidrug resistance efflux transporter EmrE"/>
    <property type="match status" value="1"/>
</dbReference>
<gene>
    <name evidence="9" type="ORF">LX83_006580</name>
</gene>
<accession>A0AAE3GLN5</accession>
<evidence type="ECO:0000256" key="2">
    <source>
        <dbReference type="ARBA" id="ARBA00022448"/>
    </source>
</evidence>
<feature type="transmembrane region" description="Helical" evidence="8">
    <location>
        <begin position="30"/>
        <end position="50"/>
    </location>
</feature>
<proteinExistence type="inferred from homology"/>
<dbReference type="PANTHER" id="PTHR30561:SF1">
    <property type="entry name" value="MULTIDRUG TRANSPORTER EMRE"/>
    <property type="match status" value="1"/>
</dbReference>
<comment type="subcellular location">
    <subcellularLocation>
        <location evidence="1 7">Cell membrane</location>
        <topology evidence="1 7">Multi-pass membrane protein</topology>
    </subcellularLocation>
</comment>
<keyword evidence="2" id="KW-0813">Transport</keyword>
<name>A0AAE3GLN5_9PSEU</name>
<dbReference type="EMBL" id="JAMTCK010000020">
    <property type="protein sequence ID" value="MCP2169694.1"/>
    <property type="molecule type" value="Genomic_DNA"/>
</dbReference>
<dbReference type="InterPro" id="IPR045324">
    <property type="entry name" value="Small_multidrug_res"/>
</dbReference>
<keyword evidence="3" id="KW-1003">Cell membrane</keyword>
<evidence type="ECO:0000256" key="3">
    <source>
        <dbReference type="ARBA" id="ARBA00022475"/>
    </source>
</evidence>
<comment type="similarity">
    <text evidence="7">Belongs to the drug/metabolite transporter (DMT) superfamily. Small multidrug resistance (SMR) (TC 2.A.7.1) family.</text>
</comment>
<comment type="caution">
    <text evidence="9">The sequence shown here is derived from an EMBL/GenBank/DDBJ whole genome shotgun (WGS) entry which is preliminary data.</text>
</comment>
<dbReference type="Pfam" id="PF00893">
    <property type="entry name" value="Multi_Drug_Res"/>
    <property type="match status" value="1"/>
</dbReference>
<evidence type="ECO:0000256" key="8">
    <source>
        <dbReference type="SAM" id="Phobius"/>
    </source>
</evidence>
<keyword evidence="10" id="KW-1185">Reference proteome</keyword>
<evidence type="ECO:0000256" key="5">
    <source>
        <dbReference type="ARBA" id="ARBA00022989"/>
    </source>
</evidence>
<feature type="transmembrane region" description="Helical" evidence="8">
    <location>
        <begin position="85"/>
        <end position="103"/>
    </location>
</feature>
<evidence type="ECO:0000256" key="7">
    <source>
        <dbReference type="RuleBase" id="RU003942"/>
    </source>
</evidence>
<protein>
    <submittedName>
        <fullName evidence="9">Small multidrug resistance pump</fullName>
    </submittedName>
</protein>
<feature type="transmembrane region" description="Helical" evidence="8">
    <location>
        <begin position="57"/>
        <end position="79"/>
    </location>
</feature>
<dbReference type="FunFam" id="1.10.3730.20:FF:000001">
    <property type="entry name" value="Quaternary ammonium compound resistance transporter SugE"/>
    <property type="match status" value="1"/>
</dbReference>
<dbReference type="AlphaFoldDB" id="A0AAE3GLN5"/>
<evidence type="ECO:0000313" key="9">
    <source>
        <dbReference type="EMBL" id="MCP2169694.1"/>
    </source>
</evidence>
<evidence type="ECO:0000313" key="10">
    <source>
        <dbReference type="Proteomes" id="UP001206128"/>
    </source>
</evidence>